<feature type="transmembrane region" description="Helical" evidence="9">
    <location>
        <begin position="275"/>
        <end position="303"/>
    </location>
</feature>
<feature type="transmembrane region" description="Helical" evidence="9">
    <location>
        <begin position="151"/>
        <end position="171"/>
    </location>
</feature>
<dbReference type="Proteomes" id="UP000295344">
    <property type="component" value="Unassembled WGS sequence"/>
</dbReference>
<sequence length="527" mass="53646">MIRTVPRRRAAALLVALVGLLLLLPAAPASPHAVLVASDPADGARVETAPAAVRLTFDEAVTVPPRAATVLSSTGVRVDRGPVRLDGRVLVVPLRASVPAGVYSVSWRVVSADSHVVAGSIRFGVRRDATAVEGPVTTASPLDPASAAAAGLLYLAVSLGLGAPAAATAFWPSVRRGRRVGRLAAAGLITAAVATVAELLLRGPEAGGSGWAGVLALQDLGATLASGPGLVLLARLVLLGALAVLLRRALLVPAGVAGVGVLVTVALLGHASDGAAWLLVPAAVLHLAAMAVWLGGLAVLVAVVLPRLRGTPGAALRAMRRWSLWAFVCIGVLVVTGEVQAFPIVVPLPSLWSTGGGRLLLLKLVLVALLLVVAAALQRRVAAGRAAPHSRLRRAVAVEVVGVLAVLGVTGVLTGSATAAETYGPAVQRTTPIGADRLVVDVDRTRRGAAVIRVRAEDGGAPVRLESLSGTLSTPDVAALDVAFRRDGAGWRSTDATLPVPGTWTLTLDAERSATTAYAAEVSWPVW</sequence>
<keyword evidence="7" id="KW-0186">Copper</keyword>
<keyword evidence="14" id="KW-1185">Reference proteome</keyword>
<keyword evidence="3 9" id="KW-0812">Transmembrane</keyword>
<dbReference type="EMBL" id="SOAM01000001">
    <property type="protein sequence ID" value="TDS80486.1"/>
    <property type="molecule type" value="Genomic_DNA"/>
</dbReference>
<dbReference type="PANTHER" id="PTHR34820">
    <property type="entry name" value="INNER MEMBRANE PROTEIN YEBZ"/>
    <property type="match status" value="1"/>
</dbReference>
<dbReference type="InterPro" id="IPR014755">
    <property type="entry name" value="Cu-Rt/internalin_Ig-like"/>
</dbReference>
<dbReference type="GO" id="GO:0006825">
    <property type="term" value="P:copper ion transport"/>
    <property type="evidence" value="ECO:0007669"/>
    <property type="project" value="InterPro"/>
</dbReference>
<evidence type="ECO:0000256" key="7">
    <source>
        <dbReference type="ARBA" id="ARBA00023008"/>
    </source>
</evidence>
<dbReference type="PANTHER" id="PTHR34820:SF4">
    <property type="entry name" value="INNER MEMBRANE PROTEIN YEBZ"/>
    <property type="match status" value="1"/>
</dbReference>
<dbReference type="RefSeq" id="WP_133765205.1">
    <property type="nucleotide sequence ID" value="NZ_BAAARP010000001.1"/>
</dbReference>
<feature type="signal peptide" evidence="10">
    <location>
        <begin position="1"/>
        <end position="29"/>
    </location>
</feature>
<keyword evidence="8 9" id="KW-0472">Membrane</keyword>
<feature type="transmembrane region" description="Helical" evidence="9">
    <location>
        <begin position="221"/>
        <end position="242"/>
    </location>
</feature>
<evidence type="ECO:0000256" key="8">
    <source>
        <dbReference type="ARBA" id="ARBA00023136"/>
    </source>
</evidence>
<dbReference type="Gene3D" id="2.60.40.1220">
    <property type="match status" value="1"/>
</dbReference>
<evidence type="ECO:0000256" key="5">
    <source>
        <dbReference type="ARBA" id="ARBA00022729"/>
    </source>
</evidence>
<evidence type="ECO:0000256" key="4">
    <source>
        <dbReference type="ARBA" id="ARBA00022723"/>
    </source>
</evidence>
<feature type="transmembrane region" description="Helical" evidence="9">
    <location>
        <begin position="183"/>
        <end position="201"/>
    </location>
</feature>
<evidence type="ECO:0000256" key="9">
    <source>
        <dbReference type="SAM" id="Phobius"/>
    </source>
</evidence>
<feature type="domain" description="CopC" evidence="11">
    <location>
        <begin position="32"/>
        <end position="125"/>
    </location>
</feature>
<gene>
    <name evidence="13" type="ORF">CLV52_1052</name>
</gene>
<name>A0A4R7FRU9_9MICO</name>
<dbReference type="InterPro" id="IPR008457">
    <property type="entry name" value="Cu-R_CopD_dom"/>
</dbReference>
<comment type="subcellular location">
    <subcellularLocation>
        <location evidence="1">Cell membrane</location>
        <topology evidence="1">Multi-pass membrane protein</topology>
    </subcellularLocation>
</comment>
<evidence type="ECO:0000256" key="10">
    <source>
        <dbReference type="SAM" id="SignalP"/>
    </source>
</evidence>
<dbReference type="GO" id="GO:0046688">
    <property type="term" value="P:response to copper ion"/>
    <property type="evidence" value="ECO:0007669"/>
    <property type="project" value="InterPro"/>
</dbReference>
<dbReference type="OrthoDB" id="5242236at2"/>
<organism evidence="13 14">
    <name type="scientific">Amnibacterium kyonggiense</name>
    <dbReference type="NCBI Taxonomy" id="595671"/>
    <lineage>
        <taxon>Bacteria</taxon>
        <taxon>Bacillati</taxon>
        <taxon>Actinomycetota</taxon>
        <taxon>Actinomycetes</taxon>
        <taxon>Micrococcales</taxon>
        <taxon>Microbacteriaceae</taxon>
        <taxon>Amnibacterium</taxon>
    </lineage>
</organism>
<evidence type="ECO:0000313" key="14">
    <source>
        <dbReference type="Proteomes" id="UP000295344"/>
    </source>
</evidence>
<dbReference type="InterPro" id="IPR032694">
    <property type="entry name" value="CopC/D"/>
</dbReference>
<dbReference type="GO" id="GO:0005507">
    <property type="term" value="F:copper ion binding"/>
    <property type="evidence" value="ECO:0007669"/>
    <property type="project" value="InterPro"/>
</dbReference>
<evidence type="ECO:0000313" key="13">
    <source>
        <dbReference type="EMBL" id="TDS80486.1"/>
    </source>
</evidence>
<dbReference type="GO" id="GO:0005886">
    <property type="term" value="C:plasma membrane"/>
    <property type="evidence" value="ECO:0007669"/>
    <property type="project" value="UniProtKB-SubCell"/>
</dbReference>
<evidence type="ECO:0000256" key="1">
    <source>
        <dbReference type="ARBA" id="ARBA00004651"/>
    </source>
</evidence>
<feature type="domain" description="Copper resistance protein D" evidence="12">
    <location>
        <begin position="317"/>
        <end position="413"/>
    </location>
</feature>
<dbReference type="AlphaFoldDB" id="A0A4R7FRU9"/>
<keyword evidence="4" id="KW-0479">Metal-binding</keyword>
<evidence type="ECO:0000256" key="2">
    <source>
        <dbReference type="ARBA" id="ARBA00022475"/>
    </source>
</evidence>
<feature type="chain" id="PRO_5020733218" evidence="10">
    <location>
        <begin position="30"/>
        <end position="527"/>
    </location>
</feature>
<accession>A0A4R7FRU9</accession>
<feature type="transmembrane region" description="Helical" evidence="9">
    <location>
        <begin position="324"/>
        <end position="346"/>
    </location>
</feature>
<keyword evidence="5 10" id="KW-0732">Signal</keyword>
<dbReference type="InterPro" id="IPR014756">
    <property type="entry name" value="Ig_E-set"/>
</dbReference>
<reference evidence="13 14" key="1">
    <citation type="submission" date="2019-03" db="EMBL/GenBank/DDBJ databases">
        <title>Genomic Encyclopedia of Archaeal and Bacterial Type Strains, Phase II (KMG-II): from individual species to whole genera.</title>
        <authorList>
            <person name="Goeker M."/>
        </authorList>
    </citation>
    <scope>NUCLEOTIDE SEQUENCE [LARGE SCALE GENOMIC DNA]</scope>
    <source>
        <strain evidence="13 14">DSM 24782</strain>
    </source>
</reference>
<keyword evidence="2" id="KW-1003">Cell membrane</keyword>
<evidence type="ECO:0000256" key="3">
    <source>
        <dbReference type="ARBA" id="ARBA00022692"/>
    </source>
</evidence>
<feature type="transmembrane region" description="Helical" evidence="9">
    <location>
        <begin position="358"/>
        <end position="377"/>
    </location>
</feature>
<dbReference type="InterPro" id="IPR007348">
    <property type="entry name" value="CopC_dom"/>
</dbReference>
<keyword evidence="6 9" id="KW-1133">Transmembrane helix</keyword>
<comment type="caution">
    <text evidence="13">The sequence shown here is derived from an EMBL/GenBank/DDBJ whole genome shotgun (WGS) entry which is preliminary data.</text>
</comment>
<dbReference type="GO" id="GO:0042597">
    <property type="term" value="C:periplasmic space"/>
    <property type="evidence" value="ECO:0007669"/>
    <property type="project" value="InterPro"/>
</dbReference>
<dbReference type="Pfam" id="PF05425">
    <property type="entry name" value="CopD"/>
    <property type="match status" value="1"/>
</dbReference>
<proteinExistence type="predicted"/>
<evidence type="ECO:0000259" key="12">
    <source>
        <dbReference type="Pfam" id="PF05425"/>
    </source>
</evidence>
<feature type="transmembrane region" description="Helical" evidence="9">
    <location>
        <begin position="249"/>
        <end position="269"/>
    </location>
</feature>
<dbReference type="SUPFAM" id="SSF81296">
    <property type="entry name" value="E set domains"/>
    <property type="match status" value="1"/>
</dbReference>
<dbReference type="Pfam" id="PF04234">
    <property type="entry name" value="CopC"/>
    <property type="match status" value="1"/>
</dbReference>
<protein>
    <submittedName>
        <fullName evidence="13">Copper transport protein</fullName>
    </submittedName>
</protein>
<evidence type="ECO:0000259" key="11">
    <source>
        <dbReference type="Pfam" id="PF04234"/>
    </source>
</evidence>
<evidence type="ECO:0000256" key="6">
    <source>
        <dbReference type="ARBA" id="ARBA00022989"/>
    </source>
</evidence>
<feature type="transmembrane region" description="Helical" evidence="9">
    <location>
        <begin position="397"/>
        <end position="420"/>
    </location>
</feature>